<dbReference type="GO" id="GO:0001939">
    <property type="term" value="C:female pronucleus"/>
    <property type="evidence" value="ECO:0007669"/>
    <property type="project" value="TreeGrafter"/>
</dbReference>
<keyword evidence="3" id="KW-1185">Reference proteome</keyword>
<dbReference type="GO" id="GO:0044727">
    <property type="term" value="P:epigenetic programing of male pronucleus"/>
    <property type="evidence" value="ECO:0007669"/>
    <property type="project" value="TreeGrafter"/>
</dbReference>
<evidence type="ECO:0000256" key="1">
    <source>
        <dbReference type="SAM" id="MobiDB-lite"/>
    </source>
</evidence>
<sequence length="212" mass="23443">MELSSSLLLLNVRPDTDEVTRSLGPPSSHFFQDTPVPGHYRIQDFTEEAELNPVKKTYGFKSPGRSVPVWGTHKGDLLLPGAYDYPDSTREVLKRRASYAFKTCPRPDIVTLGVRDKDVNTSPCDYNVTAAPVEKIPSQREGPAPCHYSPQTPPAEGVTSCFRSALPRLHWARSTTPGPGAYGPSWTPGDRLRPEDVAGPSYSLFFPDIRFP</sequence>
<dbReference type="PANTHER" id="PTHR35678">
    <property type="entry name" value="PROTEIN STPG4"/>
    <property type="match status" value="1"/>
</dbReference>
<dbReference type="Ensembl" id="ENSMMDT00005047361.1">
    <property type="protein sequence ID" value="ENSMMDP00005046441.1"/>
    <property type="gene ID" value="ENSMMDG00005021220.1"/>
</dbReference>
<reference evidence="2" key="1">
    <citation type="submission" date="2019-06" db="EMBL/GenBank/DDBJ databases">
        <authorList>
            <consortium name="Wellcome Sanger Institute Data Sharing"/>
        </authorList>
    </citation>
    <scope>NUCLEOTIDE SEQUENCE [LARGE SCALE GENOMIC DNA]</scope>
</reference>
<evidence type="ECO:0000313" key="2">
    <source>
        <dbReference type="Ensembl" id="ENSMMDP00005046441.1"/>
    </source>
</evidence>
<organism evidence="2 3">
    <name type="scientific">Myripristis murdjan</name>
    <name type="common">pinecone soldierfish</name>
    <dbReference type="NCBI Taxonomy" id="586833"/>
    <lineage>
        <taxon>Eukaryota</taxon>
        <taxon>Metazoa</taxon>
        <taxon>Chordata</taxon>
        <taxon>Craniata</taxon>
        <taxon>Vertebrata</taxon>
        <taxon>Euteleostomi</taxon>
        <taxon>Actinopterygii</taxon>
        <taxon>Neopterygii</taxon>
        <taxon>Teleostei</taxon>
        <taxon>Neoteleostei</taxon>
        <taxon>Acanthomorphata</taxon>
        <taxon>Holocentriformes</taxon>
        <taxon>Holocentridae</taxon>
        <taxon>Myripristis</taxon>
    </lineage>
</organism>
<dbReference type="InParanoid" id="A0A668ANE1"/>
<dbReference type="GO" id="GO:0042393">
    <property type="term" value="F:histone binding"/>
    <property type="evidence" value="ECO:0007669"/>
    <property type="project" value="TreeGrafter"/>
</dbReference>
<feature type="region of interest" description="Disordered" evidence="1">
    <location>
        <begin position="172"/>
        <end position="194"/>
    </location>
</feature>
<proteinExistence type="predicted"/>
<accession>A0A668ANE1</accession>
<dbReference type="PANTHER" id="PTHR35678:SF1">
    <property type="entry name" value="PROTEIN STPG4"/>
    <property type="match status" value="1"/>
</dbReference>
<evidence type="ECO:0000313" key="3">
    <source>
        <dbReference type="Proteomes" id="UP000472263"/>
    </source>
</evidence>
<dbReference type="GO" id="GO:0001940">
    <property type="term" value="C:male pronucleus"/>
    <property type="evidence" value="ECO:0007669"/>
    <property type="project" value="TreeGrafter"/>
</dbReference>
<protein>
    <submittedName>
        <fullName evidence="2">Si:ch211-93n23.7</fullName>
    </submittedName>
</protein>
<dbReference type="GO" id="GO:0042585">
    <property type="term" value="C:germinal vesicle"/>
    <property type="evidence" value="ECO:0007669"/>
    <property type="project" value="TreeGrafter"/>
</dbReference>
<reference evidence="2" key="3">
    <citation type="submission" date="2025-09" db="UniProtKB">
        <authorList>
            <consortium name="Ensembl"/>
        </authorList>
    </citation>
    <scope>IDENTIFICATION</scope>
</reference>
<dbReference type="GO" id="GO:0003682">
    <property type="term" value="F:chromatin binding"/>
    <property type="evidence" value="ECO:0007669"/>
    <property type="project" value="TreeGrafter"/>
</dbReference>
<dbReference type="Proteomes" id="UP000472263">
    <property type="component" value="Chromosome 15"/>
</dbReference>
<dbReference type="AlphaFoldDB" id="A0A668ANE1"/>
<reference evidence="2" key="2">
    <citation type="submission" date="2025-08" db="UniProtKB">
        <authorList>
            <consortium name="Ensembl"/>
        </authorList>
    </citation>
    <scope>IDENTIFICATION</scope>
</reference>
<dbReference type="GeneTree" id="ENSGT00940000167263"/>
<name>A0A668ANE1_9TELE</name>